<organism evidence="1 2">
    <name type="scientific">Ophiobolus disseminans</name>
    <dbReference type="NCBI Taxonomy" id="1469910"/>
    <lineage>
        <taxon>Eukaryota</taxon>
        <taxon>Fungi</taxon>
        <taxon>Dikarya</taxon>
        <taxon>Ascomycota</taxon>
        <taxon>Pezizomycotina</taxon>
        <taxon>Dothideomycetes</taxon>
        <taxon>Pleosporomycetidae</taxon>
        <taxon>Pleosporales</taxon>
        <taxon>Pleosporineae</taxon>
        <taxon>Phaeosphaeriaceae</taxon>
        <taxon>Ophiobolus</taxon>
    </lineage>
</organism>
<dbReference type="InterPro" id="IPR029063">
    <property type="entry name" value="SAM-dependent_MTases_sf"/>
</dbReference>
<protein>
    <submittedName>
        <fullName evidence="1">Methyltransferase GliN</fullName>
    </submittedName>
</protein>
<dbReference type="AlphaFoldDB" id="A0A6A7AD04"/>
<dbReference type="OrthoDB" id="184880at2759"/>
<accession>A0A6A7AD04</accession>
<name>A0A6A7AD04_9PLEO</name>
<sequence>MAIWTVATVVAHKTLTLWRALYKIYLESKKRRQEAEFHRYRVQHDLHKSEFGESMIVVPVAKDAPARILDSATGEGIWMIEELANYLQATFVGTDVEPAGFGEHPDLPVSISFHQQSILDAWPETEKGSFDLVHQRYGFTNIPVEQCQTTLVYADLLGFESGDGHEGMVAMTNFMSRFFKQRNMDPSSGPRLRSWLKAAGAENVEVTAMSFGVGKQATTEELAEKSSWNILTLIDNFSFVCSNLHGFWYTQENFKKLIEDVKKELETTGNRWQFCVATGQRSSTF</sequence>
<keyword evidence="1" id="KW-0489">Methyltransferase</keyword>
<evidence type="ECO:0000313" key="2">
    <source>
        <dbReference type="Proteomes" id="UP000799424"/>
    </source>
</evidence>
<keyword evidence="1" id="KW-0808">Transferase</keyword>
<keyword evidence="2" id="KW-1185">Reference proteome</keyword>
<dbReference type="EMBL" id="MU006218">
    <property type="protein sequence ID" value="KAF2831116.1"/>
    <property type="molecule type" value="Genomic_DNA"/>
</dbReference>
<evidence type="ECO:0000313" key="1">
    <source>
        <dbReference type="EMBL" id="KAF2831116.1"/>
    </source>
</evidence>
<proteinExistence type="predicted"/>
<dbReference type="GO" id="GO:0032259">
    <property type="term" value="P:methylation"/>
    <property type="evidence" value="ECO:0007669"/>
    <property type="project" value="UniProtKB-KW"/>
</dbReference>
<dbReference type="SUPFAM" id="SSF53335">
    <property type="entry name" value="S-adenosyl-L-methionine-dependent methyltransferases"/>
    <property type="match status" value="1"/>
</dbReference>
<dbReference type="Proteomes" id="UP000799424">
    <property type="component" value="Unassembled WGS sequence"/>
</dbReference>
<reference evidence="1" key="1">
    <citation type="journal article" date="2020" name="Stud. Mycol.">
        <title>101 Dothideomycetes genomes: a test case for predicting lifestyles and emergence of pathogens.</title>
        <authorList>
            <person name="Haridas S."/>
            <person name="Albert R."/>
            <person name="Binder M."/>
            <person name="Bloem J."/>
            <person name="Labutti K."/>
            <person name="Salamov A."/>
            <person name="Andreopoulos B."/>
            <person name="Baker S."/>
            <person name="Barry K."/>
            <person name="Bills G."/>
            <person name="Bluhm B."/>
            <person name="Cannon C."/>
            <person name="Castanera R."/>
            <person name="Culley D."/>
            <person name="Daum C."/>
            <person name="Ezra D."/>
            <person name="Gonzalez J."/>
            <person name="Henrissat B."/>
            <person name="Kuo A."/>
            <person name="Liang C."/>
            <person name="Lipzen A."/>
            <person name="Lutzoni F."/>
            <person name="Magnuson J."/>
            <person name="Mondo S."/>
            <person name="Nolan M."/>
            <person name="Ohm R."/>
            <person name="Pangilinan J."/>
            <person name="Park H.-J."/>
            <person name="Ramirez L."/>
            <person name="Alfaro M."/>
            <person name="Sun H."/>
            <person name="Tritt A."/>
            <person name="Yoshinaga Y."/>
            <person name="Zwiers L.-H."/>
            <person name="Turgeon B."/>
            <person name="Goodwin S."/>
            <person name="Spatafora J."/>
            <person name="Crous P."/>
            <person name="Grigoriev I."/>
        </authorList>
    </citation>
    <scope>NUCLEOTIDE SEQUENCE</scope>
    <source>
        <strain evidence="1">CBS 113818</strain>
    </source>
</reference>
<dbReference type="GO" id="GO:0008168">
    <property type="term" value="F:methyltransferase activity"/>
    <property type="evidence" value="ECO:0007669"/>
    <property type="project" value="UniProtKB-KW"/>
</dbReference>
<dbReference type="Gene3D" id="3.40.50.150">
    <property type="entry name" value="Vaccinia Virus protein VP39"/>
    <property type="match status" value="1"/>
</dbReference>
<gene>
    <name evidence="1" type="ORF">CC86DRAFT_430847</name>
</gene>